<protein>
    <submittedName>
        <fullName evidence="2">Putative methyltransferase</fullName>
    </submittedName>
</protein>
<dbReference type="GO" id="GO:0032259">
    <property type="term" value="P:methylation"/>
    <property type="evidence" value="ECO:0007669"/>
    <property type="project" value="UniProtKB-KW"/>
</dbReference>
<dbReference type="Pfam" id="PF05050">
    <property type="entry name" value="Methyltransf_21"/>
    <property type="match status" value="1"/>
</dbReference>
<dbReference type="InterPro" id="IPR052514">
    <property type="entry name" value="SAM-dependent_MTase"/>
</dbReference>
<evidence type="ECO:0000313" key="2">
    <source>
        <dbReference type="EMBL" id="QBK90485.1"/>
    </source>
</evidence>
<dbReference type="NCBIfam" id="TIGR01444">
    <property type="entry name" value="fkbM_fam"/>
    <property type="match status" value="1"/>
</dbReference>
<accession>A0A481Z4P1</accession>
<keyword evidence="2" id="KW-0489">Methyltransferase</keyword>
<dbReference type="EMBL" id="MK500489">
    <property type="protein sequence ID" value="QBK90485.1"/>
    <property type="molecule type" value="Genomic_DNA"/>
</dbReference>
<dbReference type="PANTHER" id="PTHR34203:SF15">
    <property type="entry name" value="SLL1173 PROTEIN"/>
    <property type="match status" value="1"/>
</dbReference>
<reference evidence="2" key="1">
    <citation type="journal article" date="2019" name="MBio">
        <title>Virus Genomes from Deep Sea Sediments Expand the Ocean Megavirome and Support Independent Origins of Viral Gigantism.</title>
        <authorList>
            <person name="Backstrom D."/>
            <person name="Yutin N."/>
            <person name="Jorgensen S.L."/>
            <person name="Dharamshi J."/>
            <person name="Homa F."/>
            <person name="Zaremba-Niedwiedzka K."/>
            <person name="Spang A."/>
            <person name="Wolf Y.I."/>
            <person name="Koonin E.V."/>
            <person name="Ettema T.J."/>
        </authorList>
    </citation>
    <scope>NUCLEOTIDE SEQUENCE</scope>
</reference>
<sequence>MYQNLGFGIKIMYLIKPNQRFEKLDPNSFFYDNELAGRTEVFRYGFPEQALIAWVYENFADSTKNFIDIGANVGSWTIGLAAHFKHSYAFECNKSTFHCLCANMCLRGLSAKVDTFQMGLGAETGTLTFYHRGGVGSGSDGFAYLGDQLDSDRANEEELKVRKLDDFELTNIGLIKIDVEGYELEVLKGAVETLRHNDFPRFIFESWHADRESDGRPAIRLRNKLFAFIRKLGYEIVPITGYREIFLAKYVRK</sequence>
<gene>
    <name evidence="2" type="ORF">LCPAC103_01660</name>
</gene>
<organism evidence="2">
    <name type="scientific">Pithovirus LCPAC103</name>
    <dbReference type="NCBI Taxonomy" id="2506588"/>
    <lineage>
        <taxon>Viruses</taxon>
        <taxon>Pithoviruses</taxon>
    </lineage>
</organism>
<keyword evidence="2" id="KW-0808">Transferase</keyword>
<dbReference type="PANTHER" id="PTHR34203">
    <property type="entry name" value="METHYLTRANSFERASE, FKBM FAMILY PROTEIN"/>
    <property type="match status" value="1"/>
</dbReference>
<evidence type="ECO:0000259" key="1">
    <source>
        <dbReference type="Pfam" id="PF05050"/>
    </source>
</evidence>
<proteinExistence type="predicted"/>
<dbReference type="InterPro" id="IPR029063">
    <property type="entry name" value="SAM-dependent_MTases_sf"/>
</dbReference>
<dbReference type="InterPro" id="IPR006342">
    <property type="entry name" value="FkbM_mtfrase"/>
</dbReference>
<feature type="domain" description="Methyltransferase FkbM" evidence="1">
    <location>
        <begin position="68"/>
        <end position="235"/>
    </location>
</feature>
<dbReference type="SUPFAM" id="SSF53335">
    <property type="entry name" value="S-adenosyl-L-methionine-dependent methyltransferases"/>
    <property type="match status" value="1"/>
</dbReference>
<dbReference type="Gene3D" id="3.40.50.150">
    <property type="entry name" value="Vaccinia Virus protein VP39"/>
    <property type="match status" value="1"/>
</dbReference>
<name>A0A481Z4P1_9VIRU</name>
<dbReference type="GO" id="GO:0008168">
    <property type="term" value="F:methyltransferase activity"/>
    <property type="evidence" value="ECO:0007669"/>
    <property type="project" value="UniProtKB-KW"/>
</dbReference>